<feature type="domain" description="PA" evidence="14">
    <location>
        <begin position="443"/>
        <end position="528"/>
    </location>
</feature>
<evidence type="ECO:0000259" key="14">
    <source>
        <dbReference type="Pfam" id="PF02225"/>
    </source>
</evidence>
<dbReference type="InterPro" id="IPR015500">
    <property type="entry name" value="Peptidase_S8_subtilisin-rel"/>
</dbReference>
<evidence type="ECO:0000256" key="1">
    <source>
        <dbReference type="ARBA" id="ARBA00011073"/>
    </source>
</evidence>
<dbReference type="CDD" id="cd07474">
    <property type="entry name" value="Peptidases_S8_subtilisin_Vpr-like"/>
    <property type="match status" value="1"/>
</dbReference>
<keyword evidence="2" id="KW-0134">Cell wall</keyword>
<dbReference type="PROSITE" id="PS51892">
    <property type="entry name" value="SUBTILASE"/>
    <property type="match status" value="1"/>
</dbReference>
<evidence type="ECO:0000256" key="4">
    <source>
        <dbReference type="ARBA" id="ARBA00022670"/>
    </source>
</evidence>
<dbReference type="Pfam" id="PF02225">
    <property type="entry name" value="PA"/>
    <property type="match status" value="1"/>
</dbReference>
<dbReference type="InterPro" id="IPR034213">
    <property type="entry name" value="S8_Vpr-like"/>
</dbReference>
<dbReference type="PANTHER" id="PTHR43806">
    <property type="entry name" value="PEPTIDASE S8"/>
    <property type="match status" value="1"/>
</dbReference>
<evidence type="ECO:0000259" key="13">
    <source>
        <dbReference type="Pfam" id="PF00082"/>
    </source>
</evidence>
<dbReference type="KEGG" id="nmk:CHR53_24095"/>
<dbReference type="InterPro" id="IPR058094">
    <property type="entry name" value="Ig-like_OmpL47-like"/>
</dbReference>
<dbReference type="EMBL" id="CP022572">
    <property type="protein sequence ID" value="AZU64093.1"/>
    <property type="molecule type" value="Genomic_DNA"/>
</dbReference>
<dbReference type="InterPro" id="IPR003137">
    <property type="entry name" value="PA_domain"/>
</dbReference>
<dbReference type="GO" id="GO:0004252">
    <property type="term" value="F:serine-type endopeptidase activity"/>
    <property type="evidence" value="ECO:0007669"/>
    <property type="project" value="UniProtKB-UniRule"/>
</dbReference>
<dbReference type="Gene3D" id="3.50.30.30">
    <property type="match status" value="1"/>
</dbReference>
<dbReference type="InterPro" id="IPR036852">
    <property type="entry name" value="Peptidase_S8/S53_dom_sf"/>
</dbReference>
<dbReference type="InterPro" id="IPR010259">
    <property type="entry name" value="S8pro/Inhibitor_I9"/>
</dbReference>
<feature type="region of interest" description="Disordered" evidence="11">
    <location>
        <begin position="248"/>
        <end position="271"/>
    </location>
</feature>
<evidence type="ECO:0000256" key="12">
    <source>
        <dbReference type="SAM" id="SignalP"/>
    </source>
</evidence>
<dbReference type="InterPro" id="IPR023827">
    <property type="entry name" value="Peptidase_S8_Asp-AS"/>
</dbReference>
<organism evidence="16 17">
    <name type="scientific">Neobacillus mesonae</name>
    <dbReference type="NCBI Taxonomy" id="1193713"/>
    <lineage>
        <taxon>Bacteria</taxon>
        <taxon>Bacillati</taxon>
        <taxon>Bacillota</taxon>
        <taxon>Bacilli</taxon>
        <taxon>Bacillales</taxon>
        <taxon>Bacillaceae</taxon>
        <taxon>Neobacillus</taxon>
    </lineage>
</organism>
<dbReference type="SUPFAM" id="SSF52743">
    <property type="entry name" value="Subtilisin-like"/>
    <property type="match status" value="1"/>
</dbReference>
<dbReference type="Pfam" id="PF00082">
    <property type="entry name" value="Peptidase_S8"/>
    <property type="match status" value="1"/>
</dbReference>
<gene>
    <name evidence="16" type="ORF">CHR53_24095</name>
</gene>
<dbReference type="Gene3D" id="3.40.50.200">
    <property type="entry name" value="Peptidase S8/S53 domain"/>
    <property type="match status" value="1"/>
</dbReference>
<dbReference type="Gene3D" id="3.30.1920.20">
    <property type="match status" value="1"/>
</dbReference>
<evidence type="ECO:0000256" key="5">
    <source>
        <dbReference type="ARBA" id="ARBA00022729"/>
    </source>
</evidence>
<evidence type="ECO:0000256" key="8">
    <source>
        <dbReference type="PIRSR" id="PIRSR615500-1"/>
    </source>
</evidence>
<dbReference type="Gene3D" id="3.30.70.80">
    <property type="entry name" value="Peptidase S8 propeptide/proteinase inhibitor I9"/>
    <property type="match status" value="1"/>
</dbReference>
<dbReference type="InterPro" id="IPR037045">
    <property type="entry name" value="S8pro/Inhibitor_I9_sf"/>
</dbReference>
<dbReference type="PANTHER" id="PTHR43806:SF65">
    <property type="entry name" value="SERINE PROTEASE APRX"/>
    <property type="match status" value="1"/>
</dbReference>
<dbReference type="PROSITE" id="PS00137">
    <property type="entry name" value="SUBTILASE_HIS"/>
    <property type="match status" value="1"/>
</dbReference>
<dbReference type="PROSITE" id="PS00138">
    <property type="entry name" value="SUBTILASE_SER"/>
    <property type="match status" value="1"/>
</dbReference>
<evidence type="ECO:0000256" key="6">
    <source>
        <dbReference type="ARBA" id="ARBA00022801"/>
    </source>
</evidence>
<dbReference type="PROSITE" id="PS00136">
    <property type="entry name" value="SUBTILASE_ASP"/>
    <property type="match status" value="1"/>
</dbReference>
<protein>
    <recommendedName>
        <fullName evidence="18">Peptidase S8</fullName>
    </recommendedName>
</protein>
<evidence type="ECO:0000256" key="9">
    <source>
        <dbReference type="PROSITE-ProRule" id="PRU01240"/>
    </source>
</evidence>
<evidence type="ECO:0008006" key="18">
    <source>
        <dbReference type="Google" id="ProtNLM"/>
    </source>
</evidence>
<keyword evidence="7 9" id="KW-0720">Serine protease</keyword>
<evidence type="ECO:0000313" key="17">
    <source>
        <dbReference type="Proteomes" id="UP000282892"/>
    </source>
</evidence>
<dbReference type="InterPro" id="IPR022398">
    <property type="entry name" value="Peptidase_S8_His-AS"/>
</dbReference>
<evidence type="ECO:0000256" key="10">
    <source>
        <dbReference type="RuleBase" id="RU003355"/>
    </source>
</evidence>
<sequence>MRVTKQKKLFSSLLVFTLILSLFFPMYGSAATEQTPSLNDKLSSEALSQMKAIIAQHKAAALNGPVLHSDLQNLTGDEEVAVIVELSEMPVALQKGIHKVKGKKFTKTDEDNVKKKVRAQQKKFKDQVNNKGIKGKYRFTYDYTFNGLALKVKANQLKQLLKLDGVKMIEPDVEMKALGDPVQSDAATEDPNTAGKFLNVPNVWDLGYQGQNVKVAVLDTGIDYYHPEFEGIYKGGYNFIDQSNRSNYTRDRASDDPYETSPLDRPSNKAEFDSNGSSFYTEHGTHVAGIIAAQGKNPYGIKGLAPKIDLYAYRVLGAYGSGPNSGIIAAIDKAVQEKMDVINLSLGSTNNSATSSDAIAINNAALAGVTAVVATGNSGSNRGTIGSPATAAFAISVGNSTIPEKSMKGDVNVQVEGASSATYNLNLMGWKYGSDPGKILSGTYDVVAVPNYGVDKDFEGLNVKGKVALISRGGNIPFVDKIAAAKKAGAIATIIHNNTGTAPAGVFLGDSFAFIPAFDMSTTDGNALRTALQTKKATVTFSNITSSLTAGDDINSSSSRGPANPNFDLKPDVSAPGTNIMSSVPAYIKDFPDAKYDEAYERFTGTSMATPQVAGVAALLKSQHPDWGPFDIKTAISNTAKQLDVAKYDVFAQGPGRVQPLAAATTEALAYAKDTTTFSNKTYDNLKGTITFGNVPTGSKITVTRDIIVKNLTGNASDYTVDVQVTKKASGTLAGTTVTVDQPSFTLAGSDTKTLKVSLNVPAGSGSSGNEILGYVKLTNGKTNLTLPFAANFAPPTGIKSFSIDSDVISPNGDGKLDSTTVRYEFWNSQRRTYINLFDAVNQTSGPYGSGDLGYLINTTSTSTGPKTVTFNGSYTEWETGIKKTTPDSVFALELTTLNLLGTAIVEYDWIGPVFVKSTPTTIKAEDQITSSGSSFKYTGNLEDKFIDFGPTVEEVFGHDYDVNSKLHLKYELTNSNGETSEIQPVTLEQSGKFEISLDGLTLGDNKLKLIVDDEAQNHAEKEVTITREDKTKPVTTAKMNGTSGNNGWYTSDVTVNLDASDDESGVSKTEYRINKGEWKTYTNPVTLSTEGKIQFEYRSVDQSGNTEDIQSLDAHIDKTAPKLQVTVDKPLLSVPNHKMENIKVTLDSSDAISGIDSVVLESITVNEENSTEDDIQDADYGKMDTEFSLRAERNGYGNGRVYTITYLATDKAGNTIRETATVKVPKGNQGK</sequence>
<dbReference type="SUPFAM" id="SSF52025">
    <property type="entry name" value="PA domain"/>
    <property type="match status" value="1"/>
</dbReference>
<keyword evidence="17" id="KW-1185">Reference proteome</keyword>
<feature type="active site" description="Charge relay system" evidence="8 9">
    <location>
        <position position="219"/>
    </location>
</feature>
<feature type="domain" description="Peptidase S8/S53" evidence="13">
    <location>
        <begin position="210"/>
        <end position="645"/>
    </location>
</feature>
<dbReference type="InterPro" id="IPR046450">
    <property type="entry name" value="PA_dom_sf"/>
</dbReference>
<name>A0A3T0I457_9BACI</name>
<dbReference type="NCBIfam" id="NF047446">
    <property type="entry name" value="barrel_OmpL47"/>
    <property type="match status" value="1"/>
</dbReference>
<evidence type="ECO:0000256" key="7">
    <source>
        <dbReference type="ARBA" id="ARBA00022825"/>
    </source>
</evidence>
<evidence type="ECO:0000256" key="11">
    <source>
        <dbReference type="SAM" id="MobiDB-lite"/>
    </source>
</evidence>
<feature type="signal peptide" evidence="12">
    <location>
        <begin position="1"/>
        <end position="30"/>
    </location>
</feature>
<feature type="chain" id="PRO_5019221933" description="Peptidase S8" evidence="12">
    <location>
        <begin position="31"/>
        <end position="1232"/>
    </location>
</feature>
<dbReference type="InterPro" id="IPR000209">
    <property type="entry name" value="Peptidase_S8/S53_dom"/>
</dbReference>
<accession>A0A3T0I457</accession>
<feature type="domain" description="Inhibitor I9" evidence="15">
    <location>
        <begin position="110"/>
        <end position="176"/>
    </location>
</feature>
<evidence type="ECO:0000259" key="15">
    <source>
        <dbReference type="Pfam" id="PF05922"/>
    </source>
</evidence>
<dbReference type="Pfam" id="PF05922">
    <property type="entry name" value="Inhibitor_I9"/>
    <property type="match status" value="1"/>
</dbReference>
<feature type="active site" description="Charge relay system" evidence="8 9">
    <location>
        <position position="607"/>
    </location>
</feature>
<dbReference type="InterPro" id="IPR050131">
    <property type="entry name" value="Peptidase_S8_subtilisin-like"/>
</dbReference>
<keyword evidence="5 12" id="KW-0732">Signal</keyword>
<keyword evidence="4 9" id="KW-0645">Protease</keyword>
<comment type="similarity">
    <text evidence="1 9 10">Belongs to the peptidase S8 family.</text>
</comment>
<reference evidence="16 17" key="1">
    <citation type="submission" date="2017-07" db="EMBL/GenBank/DDBJ databases">
        <title>The complete genome sequence of Bacillus mesonae strain H20-5, an efficient strain improving plant abiotic stress resistance.</title>
        <authorList>
            <person name="Kim S.Y."/>
            <person name="Song H."/>
            <person name="Sang M.K."/>
            <person name="Weon H.-Y."/>
            <person name="Song J."/>
        </authorList>
    </citation>
    <scope>NUCLEOTIDE SEQUENCE [LARGE SCALE GENOMIC DNA]</scope>
    <source>
        <strain evidence="16 17">H20-5</strain>
    </source>
</reference>
<dbReference type="PRINTS" id="PR00723">
    <property type="entry name" value="SUBTILISIN"/>
</dbReference>
<dbReference type="AlphaFoldDB" id="A0A3T0I457"/>
<evidence type="ECO:0000256" key="2">
    <source>
        <dbReference type="ARBA" id="ARBA00022512"/>
    </source>
</evidence>
<feature type="active site" description="Charge relay system" evidence="8 9">
    <location>
        <position position="283"/>
    </location>
</feature>
<dbReference type="GO" id="GO:0006508">
    <property type="term" value="P:proteolysis"/>
    <property type="evidence" value="ECO:0007669"/>
    <property type="project" value="UniProtKB-KW"/>
</dbReference>
<dbReference type="InterPro" id="IPR023828">
    <property type="entry name" value="Peptidase_S8_Ser-AS"/>
</dbReference>
<keyword evidence="3" id="KW-0964">Secreted</keyword>
<dbReference type="STRING" id="1193713.GCA_001636315_01714"/>
<evidence type="ECO:0000256" key="3">
    <source>
        <dbReference type="ARBA" id="ARBA00022525"/>
    </source>
</evidence>
<dbReference type="Proteomes" id="UP000282892">
    <property type="component" value="Chromosome"/>
</dbReference>
<proteinExistence type="inferred from homology"/>
<evidence type="ECO:0000313" key="16">
    <source>
        <dbReference type="EMBL" id="AZU64093.1"/>
    </source>
</evidence>
<dbReference type="OrthoDB" id="9798386at2"/>
<keyword evidence="6 9" id="KW-0378">Hydrolase</keyword>